<keyword evidence="9" id="KW-1185">Reference proteome</keyword>
<comment type="catalytic activity">
    <reaction evidence="7">
        <text>(2R)-O-phospho-3-sulfolactate + H2O = (2R)-3-sulfolactate + phosphate</text>
        <dbReference type="Rhea" id="RHEA:23416"/>
        <dbReference type="ChEBI" id="CHEBI:15377"/>
        <dbReference type="ChEBI" id="CHEBI:15597"/>
        <dbReference type="ChEBI" id="CHEBI:43474"/>
        <dbReference type="ChEBI" id="CHEBI:58738"/>
        <dbReference type="EC" id="3.1.3.71"/>
    </reaction>
</comment>
<sequence length="284" mass="29915">MRLDGGLPTFWRASLRCFPYESFAASPSIPSLVMQLTVSLLPNNSLPPSLVPAQTTAVVVDVLRATSVMATALNHRAARIVTFEAIEEAVAWADEQAQSGERPLLCGERHCQPIAGFDLGNSPSEYPPQRVAGKTLVVTTTNGTRALAAAAGFQHILTASFLNLSAALARVAGAPAVHLICAGTDGHITAEDTLLAGAFASRCVEEHAAQIGNDEARLAVDHWSARCCADLPISSPLIADALLDSQGGRNLARLGMADDVRRCAQVDTHPSVPTVVARQPITLQ</sequence>
<keyword evidence="6" id="KW-0460">Magnesium</keyword>
<proteinExistence type="inferred from homology"/>
<reference evidence="8 9" key="1">
    <citation type="submission" date="2019-08" db="EMBL/GenBank/DDBJ databases">
        <title>Deep-cultivation of Planctomycetes and their phenomic and genomic characterization uncovers novel biology.</title>
        <authorList>
            <person name="Wiegand S."/>
            <person name="Jogler M."/>
            <person name="Boedeker C."/>
            <person name="Pinto D."/>
            <person name="Vollmers J."/>
            <person name="Rivas-Marin E."/>
            <person name="Kohn T."/>
            <person name="Peeters S.H."/>
            <person name="Heuer A."/>
            <person name="Rast P."/>
            <person name="Oberbeckmann S."/>
            <person name="Bunk B."/>
            <person name="Jeske O."/>
            <person name="Meyerdierks A."/>
            <person name="Storesund J.E."/>
            <person name="Kallscheuer N."/>
            <person name="Luecker S."/>
            <person name="Lage O.M."/>
            <person name="Pohl T."/>
            <person name="Merkel B.J."/>
            <person name="Hornburger P."/>
            <person name="Mueller R.-W."/>
            <person name="Bruemmer F."/>
            <person name="Labrenz M."/>
            <person name="Spormann A.M."/>
            <person name="Op den Camp H."/>
            <person name="Overmann J."/>
            <person name="Amann R."/>
            <person name="Jetten M.S.M."/>
            <person name="Mascher T."/>
            <person name="Medema M.H."/>
            <person name="Devos D.P."/>
            <person name="Kaster A.-K."/>
            <person name="Ovreas L."/>
            <person name="Rohde M."/>
            <person name="Galperin M.Y."/>
            <person name="Jogler C."/>
        </authorList>
    </citation>
    <scope>NUCLEOTIDE SEQUENCE [LARGE SCALE GENOMIC DNA]</scope>
    <source>
        <strain evidence="8 9">UC8</strain>
    </source>
</reference>
<accession>A0A5B9QQX7</accession>
<dbReference type="SUPFAM" id="SSF142823">
    <property type="entry name" value="ComB-like"/>
    <property type="match status" value="1"/>
</dbReference>
<dbReference type="Pfam" id="PF04029">
    <property type="entry name" value="2-ph_phosp"/>
    <property type="match status" value="1"/>
</dbReference>
<evidence type="ECO:0000256" key="6">
    <source>
        <dbReference type="ARBA" id="ARBA00022842"/>
    </source>
</evidence>
<dbReference type="KEGG" id="rul:UC8_34250"/>
<comment type="cofactor">
    <cofactor evidence="1">
        <name>Mg(2+)</name>
        <dbReference type="ChEBI" id="CHEBI:18420"/>
    </cofactor>
</comment>
<dbReference type="Proteomes" id="UP000325286">
    <property type="component" value="Chromosome"/>
</dbReference>
<evidence type="ECO:0000256" key="4">
    <source>
        <dbReference type="ARBA" id="ARBA00021948"/>
    </source>
</evidence>
<evidence type="ECO:0000256" key="2">
    <source>
        <dbReference type="ARBA" id="ARBA00009997"/>
    </source>
</evidence>
<organism evidence="8 9">
    <name type="scientific">Roseimaritima ulvae</name>
    <dbReference type="NCBI Taxonomy" id="980254"/>
    <lineage>
        <taxon>Bacteria</taxon>
        <taxon>Pseudomonadati</taxon>
        <taxon>Planctomycetota</taxon>
        <taxon>Planctomycetia</taxon>
        <taxon>Pirellulales</taxon>
        <taxon>Pirellulaceae</taxon>
        <taxon>Roseimaritima</taxon>
    </lineage>
</organism>
<keyword evidence="5 8" id="KW-0378">Hydrolase</keyword>
<dbReference type="Gene3D" id="3.90.1560.10">
    <property type="entry name" value="ComB-like"/>
    <property type="match status" value="1"/>
</dbReference>
<evidence type="ECO:0000256" key="5">
    <source>
        <dbReference type="ARBA" id="ARBA00022801"/>
    </source>
</evidence>
<evidence type="ECO:0000313" key="9">
    <source>
        <dbReference type="Proteomes" id="UP000325286"/>
    </source>
</evidence>
<dbReference type="InterPro" id="IPR036702">
    <property type="entry name" value="ComB-like_sf"/>
</dbReference>
<dbReference type="GO" id="GO:0000287">
    <property type="term" value="F:magnesium ion binding"/>
    <property type="evidence" value="ECO:0007669"/>
    <property type="project" value="InterPro"/>
</dbReference>
<dbReference type="EMBL" id="CP042914">
    <property type="protein sequence ID" value="QEG41404.1"/>
    <property type="molecule type" value="Genomic_DNA"/>
</dbReference>
<dbReference type="PANTHER" id="PTHR37311">
    <property type="entry name" value="2-PHOSPHOSULFOLACTATE PHOSPHATASE-RELATED"/>
    <property type="match status" value="1"/>
</dbReference>
<evidence type="ECO:0000313" key="8">
    <source>
        <dbReference type="EMBL" id="QEG41404.1"/>
    </source>
</evidence>
<gene>
    <name evidence="8" type="primary">comB</name>
    <name evidence="8" type="ORF">UC8_34250</name>
</gene>
<evidence type="ECO:0000256" key="1">
    <source>
        <dbReference type="ARBA" id="ARBA00001946"/>
    </source>
</evidence>
<dbReference type="EC" id="3.1.3.71" evidence="3"/>
<comment type="similarity">
    <text evidence="2">Belongs to the ComB family.</text>
</comment>
<evidence type="ECO:0000256" key="3">
    <source>
        <dbReference type="ARBA" id="ARBA00012953"/>
    </source>
</evidence>
<evidence type="ECO:0000256" key="7">
    <source>
        <dbReference type="ARBA" id="ARBA00033711"/>
    </source>
</evidence>
<dbReference type="InterPro" id="IPR005238">
    <property type="entry name" value="ComB-like"/>
</dbReference>
<dbReference type="GO" id="GO:0050532">
    <property type="term" value="F:2-phosphosulfolactate phosphatase activity"/>
    <property type="evidence" value="ECO:0007669"/>
    <property type="project" value="UniProtKB-EC"/>
</dbReference>
<dbReference type="FunFam" id="3.90.1560.10:FF:000001">
    <property type="entry name" value="Probable 2-phosphosulfolactate phosphatase"/>
    <property type="match status" value="1"/>
</dbReference>
<dbReference type="GO" id="GO:0050545">
    <property type="term" value="F:sulfopyruvate decarboxylase activity"/>
    <property type="evidence" value="ECO:0007669"/>
    <property type="project" value="TreeGrafter"/>
</dbReference>
<dbReference type="OrthoDB" id="4913at2"/>
<dbReference type="PANTHER" id="PTHR37311:SF1">
    <property type="entry name" value="2-PHOSPHOSULFOLACTATE PHOSPHATASE-RELATED"/>
    <property type="match status" value="1"/>
</dbReference>
<name>A0A5B9QQX7_9BACT</name>
<protein>
    <recommendedName>
        <fullName evidence="4">Probable 2-phosphosulfolactate phosphatase</fullName>
        <ecNumber evidence="3">3.1.3.71</ecNumber>
    </recommendedName>
</protein>
<dbReference type="AlphaFoldDB" id="A0A5B9QQX7"/>